<keyword evidence="5 8" id="KW-0479">Metal-binding</keyword>
<evidence type="ECO:0000256" key="7">
    <source>
        <dbReference type="ARBA" id="ARBA00023033"/>
    </source>
</evidence>
<protein>
    <submittedName>
        <fullName evidence="9">Uncharacterized protein</fullName>
    </submittedName>
</protein>
<accession>A0A084QH95</accession>
<keyword evidence="7" id="KW-0560">Oxidoreductase</keyword>
<dbReference type="GO" id="GO:0005506">
    <property type="term" value="F:iron ion binding"/>
    <property type="evidence" value="ECO:0007669"/>
    <property type="project" value="InterPro"/>
</dbReference>
<dbReference type="PANTHER" id="PTHR24305:SF168">
    <property type="entry name" value="P450, PUTATIVE (EUROFUNG)-RELATED"/>
    <property type="match status" value="1"/>
</dbReference>
<evidence type="ECO:0000256" key="8">
    <source>
        <dbReference type="PIRSR" id="PIRSR602403-1"/>
    </source>
</evidence>
<dbReference type="SUPFAM" id="SSF48264">
    <property type="entry name" value="Cytochrome P450"/>
    <property type="match status" value="1"/>
</dbReference>
<dbReference type="Proteomes" id="UP000028524">
    <property type="component" value="Unassembled WGS sequence"/>
</dbReference>
<evidence type="ECO:0000256" key="3">
    <source>
        <dbReference type="ARBA" id="ARBA00010617"/>
    </source>
</evidence>
<dbReference type="InterPro" id="IPR036396">
    <property type="entry name" value="Cyt_P450_sf"/>
</dbReference>
<dbReference type="OMA" id="VYKYIQI"/>
<keyword evidence="4 8" id="KW-0349">Heme</keyword>
<evidence type="ECO:0000313" key="9">
    <source>
        <dbReference type="EMBL" id="KFA63330.1"/>
    </source>
</evidence>
<comment type="pathway">
    <text evidence="2">Mycotoxin biosynthesis.</text>
</comment>
<dbReference type="AlphaFoldDB" id="A0A084QH95"/>
<dbReference type="InterPro" id="IPR001128">
    <property type="entry name" value="Cyt_P450"/>
</dbReference>
<dbReference type="InParanoid" id="A0A084QH95"/>
<keyword evidence="7" id="KW-0503">Monooxygenase</keyword>
<comment type="similarity">
    <text evidence="3">Belongs to the cytochrome P450 family.</text>
</comment>
<evidence type="ECO:0000256" key="1">
    <source>
        <dbReference type="ARBA" id="ARBA00001971"/>
    </source>
</evidence>
<dbReference type="InterPro" id="IPR050121">
    <property type="entry name" value="Cytochrome_P450_monoxygenase"/>
</dbReference>
<dbReference type="GO" id="GO:0016705">
    <property type="term" value="F:oxidoreductase activity, acting on paired donors, with incorporation or reduction of molecular oxygen"/>
    <property type="evidence" value="ECO:0007669"/>
    <property type="project" value="InterPro"/>
</dbReference>
<comment type="cofactor">
    <cofactor evidence="1 8">
        <name>heme</name>
        <dbReference type="ChEBI" id="CHEBI:30413"/>
    </cofactor>
</comment>
<dbReference type="CDD" id="cd11060">
    <property type="entry name" value="CYP57A1-like"/>
    <property type="match status" value="1"/>
</dbReference>
<reference evidence="9 10" key="1">
    <citation type="journal article" date="2014" name="BMC Genomics">
        <title>Comparative genome sequencing reveals chemotype-specific gene clusters in the toxigenic black mold Stachybotrys.</title>
        <authorList>
            <person name="Semeiks J."/>
            <person name="Borek D."/>
            <person name="Otwinowski Z."/>
            <person name="Grishin N.V."/>
        </authorList>
    </citation>
    <scope>NUCLEOTIDE SEQUENCE [LARGE SCALE GENOMIC DNA]</scope>
    <source>
        <strain evidence="9 10">IBT 40285</strain>
    </source>
</reference>
<proteinExistence type="inferred from homology"/>
<organism evidence="9 10">
    <name type="scientific">Stachybotrys chlorohalonatus (strain IBT 40285)</name>
    <dbReference type="NCBI Taxonomy" id="1283841"/>
    <lineage>
        <taxon>Eukaryota</taxon>
        <taxon>Fungi</taxon>
        <taxon>Dikarya</taxon>
        <taxon>Ascomycota</taxon>
        <taxon>Pezizomycotina</taxon>
        <taxon>Sordariomycetes</taxon>
        <taxon>Hypocreomycetidae</taxon>
        <taxon>Hypocreales</taxon>
        <taxon>Stachybotryaceae</taxon>
        <taxon>Stachybotrys</taxon>
    </lineage>
</organism>
<dbReference type="PANTHER" id="PTHR24305">
    <property type="entry name" value="CYTOCHROME P450"/>
    <property type="match status" value="1"/>
</dbReference>
<dbReference type="InterPro" id="IPR002403">
    <property type="entry name" value="Cyt_P450_E_grp-IV"/>
</dbReference>
<keyword evidence="10" id="KW-1185">Reference proteome</keyword>
<sequence>MAYANTLLLSGLFGGLFAFFVSKLSQWAKLRQFKGPRSAGFCKLWQLMQSRAGTIHIGLMEACETYGSIARIGPNDLVTNEPELWKSIYGVRSQYKRGDFFDAFRWDPSTDISLTMKNNTQHAQRKAQLAPGYSGKEVTEFESKIDDNINNFCRLLDEKYVSSPTSTRVFDMARKIQYYTLDAATDVAFGQPLGCIDKDSDMFDYIKTVEEGFERIAVMGTYPVLAQIFDTPLLRWMLPNEKDEGGIGRIMRCSSGCRRKSREAIDARRNSDGKIQPTNDILGSWIKHGLPSDAARAEATVLVVGGSDSTAGAIRSLLLYIITNPRVYVTLSKEICDAKPSSPIQLSEAQKMPYLQATIKESLRIFPPIGVPLFRVVPEGGENFNGRHIPEGTNLGLDFWGMYRKNKDLWGDDPAMFRPERWLQAEPSRLKEMDTMIQYVFGYGRWQCLGKTIAMMEINKAAIEVRAVS</sequence>
<dbReference type="GO" id="GO:0004497">
    <property type="term" value="F:monooxygenase activity"/>
    <property type="evidence" value="ECO:0007669"/>
    <property type="project" value="UniProtKB-KW"/>
</dbReference>
<dbReference type="Pfam" id="PF00067">
    <property type="entry name" value="p450"/>
    <property type="match status" value="1"/>
</dbReference>
<dbReference type="GO" id="GO:0020037">
    <property type="term" value="F:heme binding"/>
    <property type="evidence" value="ECO:0007669"/>
    <property type="project" value="InterPro"/>
</dbReference>
<evidence type="ECO:0000256" key="2">
    <source>
        <dbReference type="ARBA" id="ARBA00004685"/>
    </source>
</evidence>
<dbReference type="HOGENOM" id="CLU_001570_14_0_1"/>
<dbReference type="PRINTS" id="PR00385">
    <property type="entry name" value="P450"/>
</dbReference>
<dbReference type="EMBL" id="KL660741">
    <property type="protein sequence ID" value="KFA63330.1"/>
    <property type="molecule type" value="Genomic_DNA"/>
</dbReference>
<name>A0A084QH95_STAC4</name>
<dbReference type="STRING" id="1283841.A0A084QH95"/>
<dbReference type="Gene3D" id="1.10.630.10">
    <property type="entry name" value="Cytochrome P450"/>
    <property type="match status" value="1"/>
</dbReference>
<evidence type="ECO:0000256" key="5">
    <source>
        <dbReference type="ARBA" id="ARBA00022723"/>
    </source>
</evidence>
<keyword evidence="6 8" id="KW-0408">Iron</keyword>
<evidence type="ECO:0000256" key="6">
    <source>
        <dbReference type="ARBA" id="ARBA00023004"/>
    </source>
</evidence>
<feature type="binding site" description="axial binding residue" evidence="8">
    <location>
        <position position="448"/>
    </location>
    <ligand>
        <name>heme</name>
        <dbReference type="ChEBI" id="CHEBI:30413"/>
    </ligand>
    <ligandPart>
        <name>Fe</name>
        <dbReference type="ChEBI" id="CHEBI:18248"/>
    </ligandPart>
</feature>
<evidence type="ECO:0000313" key="10">
    <source>
        <dbReference type="Proteomes" id="UP000028524"/>
    </source>
</evidence>
<dbReference type="PRINTS" id="PR00465">
    <property type="entry name" value="EP450IV"/>
</dbReference>
<dbReference type="OrthoDB" id="3934656at2759"/>
<evidence type="ECO:0000256" key="4">
    <source>
        <dbReference type="ARBA" id="ARBA00022617"/>
    </source>
</evidence>
<gene>
    <name evidence="9" type="ORF">S40285_01819</name>
</gene>